<dbReference type="Proteomes" id="UP000244855">
    <property type="component" value="Unassembled WGS sequence"/>
</dbReference>
<gene>
    <name evidence="1" type="ORF">DM02DRAFT_404949</name>
</gene>
<organism evidence="1 2">
    <name type="scientific">Periconia macrospinosa</name>
    <dbReference type="NCBI Taxonomy" id="97972"/>
    <lineage>
        <taxon>Eukaryota</taxon>
        <taxon>Fungi</taxon>
        <taxon>Dikarya</taxon>
        <taxon>Ascomycota</taxon>
        <taxon>Pezizomycotina</taxon>
        <taxon>Dothideomycetes</taxon>
        <taxon>Pleosporomycetidae</taxon>
        <taxon>Pleosporales</taxon>
        <taxon>Massarineae</taxon>
        <taxon>Periconiaceae</taxon>
        <taxon>Periconia</taxon>
    </lineage>
</organism>
<dbReference type="EMBL" id="KZ805307">
    <property type="protein sequence ID" value="PVI06691.1"/>
    <property type="molecule type" value="Genomic_DNA"/>
</dbReference>
<accession>A0A2V1E850</accession>
<name>A0A2V1E850_9PLEO</name>
<evidence type="ECO:0000313" key="1">
    <source>
        <dbReference type="EMBL" id="PVI06691.1"/>
    </source>
</evidence>
<keyword evidence="2" id="KW-1185">Reference proteome</keyword>
<proteinExistence type="predicted"/>
<dbReference type="AlphaFoldDB" id="A0A2V1E850"/>
<evidence type="ECO:0000313" key="2">
    <source>
        <dbReference type="Proteomes" id="UP000244855"/>
    </source>
</evidence>
<protein>
    <submittedName>
        <fullName evidence="1">Uncharacterized protein</fullName>
    </submittedName>
</protein>
<sequence>MDMCTCMADAVAGCDVWACTVDSCFICRSLWCSAVQCSAACTMADSGGPKGHRRGPLGLRWIDTLGTGKGGRTRSAPTHHLPAGYPRTQNAKIRKKTKTQTQASGHGCWLLSGAWRCLCCDALRTRTASAERCALFVGVTTDPLDTRGASGPGRPPAFYIAALPN</sequence>
<reference evidence="1 2" key="1">
    <citation type="journal article" date="2018" name="Sci. Rep.">
        <title>Comparative genomics provides insights into the lifestyle and reveals functional heterogeneity of dark septate endophytic fungi.</title>
        <authorList>
            <person name="Knapp D.G."/>
            <person name="Nemeth J.B."/>
            <person name="Barry K."/>
            <person name="Hainaut M."/>
            <person name="Henrissat B."/>
            <person name="Johnson J."/>
            <person name="Kuo A."/>
            <person name="Lim J.H.P."/>
            <person name="Lipzen A."/>
            <person name="Nolan M."/>
            <person name="Ohm R.A."/>
            <person name="Tamas L."/>
            <person name="Grigoriev I.V."/>
            <person name="Spatafora J.W."/>
            <person name="Nagy L.G."/>
            <person name="Kovacs G.M."/>
        </authorList>
    </citation>
    <scope>NUCLEOTIDE SEQUENCE [LARGE SCALE GENOMIC DNA]</scope>
    <source>
        <strain evidence="1 2">DSE2036</strain>
    </source>
</reference>